<dbReference type="InterPro" id="IPR009027">
    <property type="entry name" value="Ribosomal_bL9/RNase_H1_N"/>
</dbReference>
<evidence type="ECO:0000259" key="2">
    <source>
        <dbReference type="Pfam" id="PF01693"/>
    </source>
</evidence>
<dbReference type="Pfam" id="PF01693">
    <property type="entry name" value="Cauli_VI"/>
    <property type="match status" value="1"/>
</dbReference>
<feature type="compositionally biased region" description="Low complexity" evidence="1">
    <location>
        <begin position="243"/>
        <end position="255"/>
    </location>
</feature>
<protein>
    <recommendedName>
        <fullName evidence="2">Ribonuclease H1 N-terminal domain-containing protein</fullName>
    </recommendedName>
</protein>
<dbReference type="InterPro" id="IPR011320">
    <property type="entry name" value="RNase_H1_N"/>
</dbReference>
<comment type="caution">
    <text evidence="3">The sequence shown here is derived from an EMBL/GenBank/DDBJ whole genome shotgun (WGS) entry which is preliminary data.</text>
</comment>
<dbReference type="Gene3D" id="3.40.970.10">
    <property type="entry name" value="Ribonuclease H1, N-terminal domain"/>
    <property type="match status" value="1"/>
</dbReference>
<dbReference type="InterPro" id="IPR037056">
    <property type="entry name" value="RNase_H1_N_sf"/>
</dbReference>
<proteinExistence type="predicted"/>
<dbReference type="SUPFAM" id="SSF55658">
    <property type="entry name" value="L9 N-domain-like"/>
    <property type="match status" value="1"/>
</dbReference>
<feature type="region of interest" description="Disordered" evidence="1">
    <location>
        <begin position="234"/>
        <end position="290"/>
    </location>
</feature>
<accession>A0AAD7HHU6</accession>
<feature type="domain" description="Ribonuclease H1 N-terminal" evidence="2">
    <location>
        <begin position="138"/>
        <end position="181"/>
    </location>
</feature>
<feature type="compositionally biased region" description="Polar residues" evidence="1">
    <location>
        <begin position="256"/>
        <end position="269"/>
    </location>
</feature>
<evidence type="ECO:0000256" key="1">
    <source>
        <dbReference type="SAM" id="MobiDB-lite"/>
    </source>
</evidence>
<gene>
    <name evidence="3" type="ORF">B0H16DRAFT_1474368</name>
</gene>
<reference evidence="3" key="1">
    <citation type="submission" date="2023-03" db="EMBL/GenBank/DDBJ databases">
        <title>Massive genome expansion in bonnet fungi (Mycena s.s.) driven by repeated elements and novel gene families across ecological guilds.</title>
        <authorList>
            <consortium name="Lawrence Berkeley National Laboratory"/>
            <person name="Harder C.B."/>
            <person name="Miyauchi S."/>
            <person name="Viragh M."/>
            <person name="Kuo A."/>
            <person name="Thoen E."/>
            <person name="Andreopoulos B."/>
            <person name="Lu D."/>
            <person name="Skrede I."/>
            <person name="Drula E."/>
            <person name="Henrissat B."/>
            <person name="Morin E."/>
            <person name="Kohler A."/>
            <person name="Barry K."/>
            <person name="LaButti K."/>
            <person name="Morin E."/>
            <person name="Salamov A."/>
            <person name="Lipzen A."/>
            <person name="Mereny Z."/>
            <person name="Hegedus B."/>
            <person name="Baldrian P."/>
            <person name="Stursova M."/>
            <person name="Weitz H."/>
            <person name="Taylor A."/>
            <person name="Grigoriev I.V."/>
            <person name="Nagy L.G."/>
            <person name="Martin F."/>
            <person name="Kauserud H."/>
        </authorList>
    </citation>
    <scope>NUCLEOTIDE SEQUENCE</scope>
    <source>
        <strain evidence="3">CBHHK182m</strain>
    </source>
</reference>
<feature type="compositionally biased region" description="Low complexity" evidence="1">
    <location>
        <begin position="270"/>
        <end position="279"/>
    </location>
</feature>
<dbReference type="Proteomes" id="UP001215598">
    <property type="component" value="Unassembled WGS sequence"/>
</dbReference>
<dbReference type="AlphaFoldDB" id="A0AAD7HHU6"/>
<name>A0AAD7HHU6_9AGAR</name>
<evidence type="ECO:0000313" key="4">
    <source>
        <dbReference type="Proteomes" id="UP001215598"/>
    </source>
</evidence>
<dbReference type="EMBL" id="JARKIB010000239">
    <property type="protein sequence ID" value="KAJ7720536.1"/>
    <property type="molecule type" value="Genomic_DNA"/>
</dbReference>
<organism evidence="3 4">
    <name type="scientific">Mycena metata</name>
    <dbReference type="NCBI Taxonomy" id="1033252"/>
    <lineage>
        <taxon>Eukaryota</taxon>
        <taxon>Fungi</taxon>
        <taxon>Dikarya</taxon>
        <taxon>Basidiomycota</taxon>
        <taxon>Agaricomycotina</taxon>
        <taxon>Agaricomycetes</taxon>
        <taxon>Agaricomycetidae</taxon>
        <taxon>Agaricales</taxon>
        <taxon>Marasmiineae</taxon>
        <taxon>Mycenaceae</taxon>
        <taxon>Mycena</taxon>
    </lineage>
</organism>
<evidence type="ECO:0000313" key="3">
    <source>
        <dbReference type="EMBL" id="KAJ7720536.1"/>
    </source>
</evidence>
<keyword evidence="4" id="KW-1185">Reference proteome</keyword>
<sequence>MGEEELVFSQRKRVLLELCWRAELAVEDRLSEEWRFTPDRGLGFEEVLGRRMVRGDKQPFAVTVTLAITVVASLSATTFNSDSGLILEADHTMTQFETLHAPKASSTNAHRVHCVPPFYPHLPEHHDVYTISATAGQKFYVVKRGRGVGFFTNPDDANLQTDNYTDACQRSFSRWREARAYWNDICEEEHGEHCPAFRLAAGFSMSWAPPPVSALIAPGPLPVGPTPFIHGVNVPAPAPRNLSPPNSTPTTSQSTAYTPSPSTPANTAASGSSRSYLFSPSPPPRRSRVGLAPCAAAPASSSAGSCPASAKSYWAAQGVNRIFVRRGDAVAILRATGGPKSLMVSNDLDELEGWVAPTTAPMDSQRFATRFWAVTGNKTIFSARAAAVTALNDLGDVAGACMVVSEDLDELEAFIAV</sequence>